<accession>A0A8X6TAG8</accession>
<name>A0A8X6TAG8_NEPPI</name>
<feature type="signal peptide" evidence="1">
    <location>
        <begin position="1"/>
        <end position="29"/>
    </location>
</feature>
<protein>
    <submittedName>
        <fullName evidence="2">Uncharacterized protein</fullName>
    </submittedName>
</protein>
<sequence>MQQPITVTCSSMLFTEFFAVSLHLCYASANRNQPVMYYVRSEEIDVPIMYFEQLLHSLKIRFNLFVDPFTEDEKLNDIFSKTKQQYTRLRQLCHESTRCSVKREQPEEAVKSPGHLDNLSVNFFPYLSLPEIFSCMTN</sequence>
<dbReference type="AlphaFoldDB" id="A0A8X6TAG8"/>
<feature type="chain" id="PRO_5036482621" evidence="1">
    <location>
        <begin position="30"/>
        <end position="138"/>
    </location>
</feature>
<proteinExistence type="predicted"/>
<dbReference type="Proteomes" id="UP000887013">
    <property type="component" value="Unassembled WGS sequence"/>
</dbReference>
<gene>
    <name evidence="2" type="ORF">NPIL_699721</name>
</gene>
<evidence type="ECO:0000313" key="2">
    <source>
        <dbReference type="EMBL" id="GFS87260.1"/>
    </source>
</evidence>
<evidence type="ECO:0000313" key="3">
    <source>
        <dbReference type="Proteomes" id="UP000887013"/>
    </source>
</evidence>
<dbReference type="EMBL" id="BMAW01052742">
    <property type="protein sequence ID" value="GFS87260.1"/>
    <property type="molecule type" value="Genomic_DNA"/>
</dbReference>
<reference evidence="2" key="1">
    <citation type="submission" date="2020-08" db="EMBL/GenBank/DDBJ databases">
        <title>Multicomponent nature underlies the extraordinary mechanical properties of spider dragline silk.</title>
        <authorList>
            <person name="Kono N."/>
            <person name="Nakamura H."/>
            <person name="Mori M."/>
            <person name="Yoshida Y."/>
            <person name="Ohtoshi R."/>
            <person name="Malay A.D."/>
            <person name="Moran D.A.P."/>
            <person name="Tomita M."/>
            <person name="Numata K."/>
            <person name="Arakawa K."/>
        </authorList>
    </citation>
    <scope>NUCLEOTIDE SEQUENCE</scope>
</reference>
<keyword evidence="3" id="KW-1185">Reference proteome</keyword>
<comment type="caution">
    <text evidence="2">The sequence shown here is derived from an EMBL/GenBank/DDBJ whole genome shotgun (WGS) entry which is preliminary data.</text>
</comment>
<evidence type="ECO:0000256" key="1">
    <source>
        <dbReference type="SAM" id="SignalP"/>
    </source>
</evidence>
<organism evidence="2 3">
    <name type="scientific">Nephila pilipes</name>
    <name type="common">Giant wood spider</name>
    <name type="synonym">Nephila maculata</name>
    <dbReference type="NCBI Taxonomy" id="299642"/>
    <lineage>
        <taxon>Eukaryota</taxon>
        <taxon>Metazoa</taxon>
        <taxon>Ecdysozoa</taxon>
        <taxon>Arthropoda</taxon>
        <taxon>Chelicerata</taxon>
        <taxon>Arachnida</taxon>
        <taxon>Araneae</taxon>
        <taxon>Araneomorphae</taxon>
        <taxon>Entelegynae</taxon>
        <taxon>Araneoidea</taxon>
        <taxon>Nephilidae</taxon>
        <taxon>Nephila</taxon>
    </lineage>
</organism>
<keyword evidence="1" id="KW-0732">Signal</keyword>